<evidence type="ECO:0000256" key="1">
    <source>
        <dbReference type="SAM" id="MobiDB-lite"/>
    </source>
</evidence>
<dbReference type="Pfam" id="PF15345">
    <property type="entry name" value="TMEM51"/>
    <property type="match status" value="1"/>
</dbReference>
<feature type="region of interest" description="Disordered" evidence="1">
    <location>
        <begin position="227"/>
        <end position="259"/>
    </location>
</feature>
<proteinExistence type="predicted"/>
<keyword evidence="2" id="KW-0472">Membrane</keyword>
<dbReference type="AlphaFoldDB" id="A0A556V3Y1"/>
<reference evidence="3 4" key="1">
    <citation type="journal article" date="2019" name="Genome Biol. Evol.">
        <title>Whole-Genome Sequencing of the Giant Devil Catfish, Bagarius yarrelli.</title>
        <authorList>
            <person name="Jiang W."/>
            <person name="Lv Y."/>
            <person name="Cheng L."/>
            <person name="Yang K."/>
            <person name="Chao B."/>
            <person name="Wang X."/>
            <person name="Li Y."/>
            <person name="Pan X."/>
            <person name="You X."/>
            <person name="Zhang Y."/>
            <person name="Yang J."/>
            <person name="Li J."/>
            <person name="Zhang X."/>
            <person name="Liu S."/>
            <person name="Sun C."/>
            <person name="Yang J."/>
            <person name="Shi Q."/>
        </authorList>
    </citation>
    <scope>NUCLEOTIDE SEQUENCE [LARGE SCALE GENOMIC DNA]</scope>
    <source>
        <strain evidence="3">JWS20170419001</strain>
        <tissue evidence="3">Muscle</tissue>
    </source>
</reference>
<feature type="compositionally biased region" description="Polar residues" evidence="1">
    <location>
        <begin position="234"/>
        <end position="244"/>
    </location>
</feature>
<dbReference type="EMBL" id="VCAZ01000113">
    <property type="protein sequence ID" value="TST85781.1"/>
    <property type="molecule type" value="Genomic_DNA"/>
</dbReference>
<feature type="compositionally biased region" description="Basic and acidic residues" evidence="1">
    <location>
        <begin position="311"/>
        <end position="321"/>
    </location>
</feature>
<evidence type="ECO:0000313" key="3">
    <source>
        <dbReference type="EMBL" id="TST85781.1"/>
    </source>
</evidence>
<feature type="region of interest" description="Disordered" evidence="1">
    <location>
        <begin position="301"/>
        <end position="321"/>
    </location>
</feature>
<dbReference type="PANTHER" id="PTHR16015:SF0">
    <property type="entry name" value="TRANSMEMBRANE PROTEIN 51"/>
    <property type="match status" value="1"/>
</dbReference>
<comment type="caution">
    <text evidence="3">The sequence shown here is derived from an EMBL/GenBank/DDBJ whole genome shotgun (WGS) entry which is preliminary data.</text>
</comment>
<feature type="transmembrane region" description="Helical" evidence="2">
    <location>
        <begin position="81"/>
        <end position="103"/>
    </location>
</feature>
<feature type="transmembrane region" description="Helical" evidence="2">
    <location>
        <begin position="131"/>
        <end position="151"/>
    </location>
</feature>
<evidence type="ECO:0000313" key="4">
    <source>
        <dbReference type="Proteomes" id="UP000319801"/>
    </source>
</evidence>
<dbReference type="InterPro" id="IPR029265">
    <property type="entry name" value="TMEM51"/>
</dbReference>
<evidence type="ECO:0000256" key="2">
    <source>
        <dbReference type="SAM" id="Phobius"/>
    </source>
</evidence>
<keyword evidence="2 3" id="KW-0812">Transmembrane</keyword>
<keyword evidence="2" id="KW-1133">Transmembrane helix</keyword>
<dbReference type="Proteomes" id="UP000319801">
    <property type="component" value="Unassembled WGS sequence"/>
</dbReference>
<dbReference type="PANTHER" id="PTHR16015">
    <property type="entry name" value="TRANSMEMBRANE PROTEIN 51"/>
    <property type="match status" value="1"/>
</dbReference>
<keyword evidence="4" id="KW-1185">Reference proteome</keyword>
<sequence length="321" mass="34158">MRMCNQTPEPDVLKDQAVKSAVGVGLPLVVGSNCFWISLLWDDGVVWCRAMCLSGQPLCSGRGRVQSSSSSCGGSSSSSQYAFCALGVGLVALGVVMILWSVVPLESHWNNTGVQNDGVASDETKQKTSSVAFVLVGSGLALLLLAVCLGVKNKHRRNRGATAATSTQYMAQGTGEASEILEPAPSYDVPSYDEAVTSGRYPVRQSNLQQSISQLPSYEDLVSTVENEGEAPSALNSQTVSSPAPNVGPPAAGTNAPVARSSSRASYLLRPLRVRRIKSEKLHAKDIRLKIQSHTQGERVTIEPLTPPPQYEDKVTEFPAV</sequence>
<gene>
    <name evidence="3" type="ORF">Baya_12745</name>
</gene>
<name>A0A556V3Y1_BAGYA</name>
<accession>A0A556V3Y1</accession>
<protein>
    <submittedName>
        <fullName evidence="3">Transmembrane protein 51</fullName>
    </submittedName>
</protein>
<organism evidence="3 4">
    <name type="scientific">Bagarius yarrelli</name>
    <name type="common">Goonch</name>
    <name type="synonym">Bagrus yarrelli</name>
    <dbReference type="NCBI Taxonomy" id="175774"/>
    <lineage>
        <taxon>Eukaryota</taxon>
        <taxon>Metazoa</taxon>
        <taxon>Chordata</taxon>
        <taxon>Craniata</taxon>
        <taxon>Vertebrata</taxon>
        <taxon>Euteleostomi</taxon>
        <taxon>Actinopterygii</taxon>
        <taxon>Neopterygii</taxon>
        <taxon>Teleostei</taxon>
        <taxon>Ostariophysi</taxon>
        <taxon>Siluriformes</taxon>
        <taxon>Sisoridae</taxon>
        <taxon>Sisorinae</taxon>
        <taxon>Bagarius</taxon>
    </lineage>
</organism>
<dbReference type="OrthoDB" id="8946153at2759"/>